<dbReference type="EMBL" id="JAPFFF010000013">
    <property type="protein sequence ID" value="KAK8871862.1"/>
    <property type="molecule type" value="Genomic_DNA"/>
</dbReference>
<gene>
    <name evidence="1" type="ORF">M9Y10_007607</name>
</gene>
<proteinExistence type="predicted"/>
<protein>
    <submittedName>
        <fullName evidence="1">von Willebrand factor A domain-containing protein 5A</fullName>
    </submittedName>
</protein>
<keyword evidence="2" id="KW-1185">Reference proteome</keyword>
<name>A0ABR2J2L4_9EUKA</name>
<evidence type="ECO:0000313" key="1">
    <source>
        <dbReference type="EMBL" id="KAK8871862.1"/>
    </source>
</evidence>
<organism evidence="1 2">
    <name type="scientific">Tritrichomonas musculus</name>
    <dbReference type="NCBI Taxonomy" id="1915356"/>
    <lineage>
        <taxon>Eukaryota</taxon>
        <taxon>Metamonada</taxon>
        <taxon>Parabasalia</taxon>
        <taxon>Tritrichomonadida</taxon>
        <taxon>Tritrichomonadidae</taxon>
        <taxon>Tritrichomonas</taxon>
    </lineage>
</organism>
<sequence>MAALEEIANVVLHMKITSHETGLSSTSNEAKYPTKYELISLTRYQKAGGFWEDLDAVKSITGISVDHIDDVNLPDKDDERRCIATIVAIAAMRAYPSNEKNSWGMIEQKALTWLKKTLPNVNIEQVISQVQSKAK</sequence>
<reference evidence="1 2" key="1">
    <citation type="submission" date="2024-04" db="EMBL/GenBank/DDBJ databases">
        <title>Tritrichomonas musculus Genome.</title>
        <authorList>
            <person name="Alves-Ferreira E."/>
            <person name="Grigg M."/>
            <person name="Lorenzi H."/>
            <person name="Galac M."/>
        </authorList>
    </citation>
    <scope>NUCLEOTIDE SEQUENCE [LARGE SCALE GENOMIC DNA]</scope>
    <source>
        <strain evidence="1 2">EAF2021</strain>
    </source>
</reference>
<evidence type="ECO:0000313" key="2">
    <source>
        <dbReference type="Proteomes" id="UP001470230"/>
    </source>
</evidence>
<accession>A0ABR2J2L4</accession>
<dbReference type="Proteomes" id="UP001470230">
    <property type="component" value="Unassembled WGS sequence"/>
</dbReference>
<comment type="caution">
    <text evidence="1">The sequence shown here is derived from an EMBL/GenBank/DDBJ whole genome shotgun (WGS) entry which is preliminary data.</text>
</comment>